<evidence type="ECO:0000313" key="2">
    <source>
        <dbReference type="Proteomes" id="UP000030686"/>
    </source>
</evidence>
<dbReference type="AlphaFoldDB" id="W6QDB9"/>
<accession>W6QDB9</accession>
<protein>
    <submittedName>
        <fullName evidence="1">Genomic scaffold, ProqFM164S03</fullName>
    </submittedName>
</protein>
<reference evidence="1" key="1">
    <citation type="journal article" date="2014" name="Nat. Commun.">
        <title>Multiple recent horizontal transfers of a large genomic region in cheese making fungi.</title>
        <authorList>
            <person name="Cheeseman K."/>
            <person name="Ropars J."/>
            <person name="Renault P."/>
            <person name="Dupont J."/>
            <person name="Gouzy J."/>
            <person name="Branca A."/>
            <person name="Abraham A.L."/>
            <person name="Ceppi M."/>
            <person name="Conseiller E."/>
            <person name="Debuchy R."/>
            <person name="Malagnac F."/>
            <person name="Goarin A."/>
            <person name="Silar P."/>
            <person name="Lacoste S."/>
            <person name="Sallet E."/>
            <person name="Bensimon A."/>
            <person name="Giraud T."/>
            <person name="Brygoo Y."/>
        </authorList>
    </citation>
    <scope>NUCLEOTIDE SEQUENCE [LARGE SCALE GENOMIC DNA]</scope>
    <source>
        <strain evidence="1">FM164</strain>
    </source>
</reference>
<evidence type="ECO:0000313" key="1">
    <source>
        <dbReference type="EMBL" id="CDM34470.1"/>
    </source>
</evidence>
<dbReference type="Proteomes" id="UP000030686">
    <property type="component" value="Unassembled WGS sequence"/>
</dbReference>
<sequence>MAIRALAEGSAATLDDGTIVLPLSDLCPHPEPIDSISLLLYQETMTSLLRWGLQVFPQQPTYREPNLWRSMAILDGPRGYNQRLVDTEDTWLDMMTQRREPLPEEVVCDPDMLPMLPSMTRGPVRPLDDDLTYIENLLRRDRTVHTVLATRCPFGWKRLWIECVCLHVSADETAALLAVLPDQDTPTIVLNAQIREMAGPAADAEDILGLAGLESWEASQRSFVLRKNLMLRPPQHPGRLSHGQSISLQKEESKGSVGVFLAPTSNNDDGEKYALTAYHVLPYLEKKQTQVITPGGLDILSELFKTVSEADSQSRARLLSAWVEPCGTVVHGDIGVNSQGWRSDLALVRLADGWECHNGRWFNSRGTDVMTELLSVTKEAPRPPATFNLHHIVGPADPDAGAIVYKDGARTGCSAGRVGPFESKMFRARTADSSDMSDPTVMVARLLTLYPLSEATEPVCGTGDSGAGVFMPCYAMGGWQWAGQLVSLGLVRNQTIGLFVPSSAVLLSLREITEREWRLV</sequence>
<dbReference type="EMBL" id="HG792017">
    <property type="protein sequence ID" value="CDM34470.1"/>
    <property type="molecule type" value="Genomic_DNA"/>
</dbReference>
<dbReference type="OrthoDB" id="4526194at2759"/>
<organism evidence="1 2">
    <name type="scientific">Penicillium roqueforti (strain FM164)</name>
    <dbReference type="NCBI Taxonomy" id="1365484"/>
    <lineage>
        <taxon>Eukaryota</taxon>
        <taxon>Fungi</taxon>
        <taxon>Dikarya</taxon>
        <taxon>Ascomycota</taxon>
        <taxon>Pezizomycotina</taxon>
        <taxon>Eurotiomycetes</taxon>
        <taxon>Eurotiomycetidae</taxon>
        <taxon>Eurotiales</taxon>
        <taxon>Aspergillaceae</taxon>
        <taxon>Penicillium</taxon>
    </lineage>
</organism>
<proteinExistence type="predicted"/>
<gene>
    <name evidence="1" type="ORF">PROQFM164_S03g001194</name>
</gene>
<dbReference type="OMA" id="EITEREW"/>
<keyword evidence="2" id="KW-1185">Reference proteome</keyword>
<name>W6QDB9_PENRF</name>